<name>J5KGD9_9GAMM</name>
<dbReference type="AlphaFoldDB" id="J5KGD9"/>
<dbReference type="GO" id="GO:0005737">
    <property type="term" value="C:cytoplasm"/>
    <property type="evidence" value="ECO:0007669"/>
    <property type="project" value="UniProtKB-SubCell"/>
</dbReference>
<dbReference type="GO" id="GO:0090071">
    <property type="term" value="P:negative regulation of ribosome biogenesis"/>
    <property type="evidence" value="ECO:0007669"/>
    <property type="project" value="UniProtKB-UniRule"/>
</dbReference>
<dbReference type="HAMAP" id="MF_01477">
    <property type="entry name" value="Iojap_RsfS"/>
    <property type="match status" value="1"/>
</dbReference>
<reference evidence="3 4" key="1">
    <citation type="journal article" date="2012" name="ISME J.">
        <title>Genomic insights to SAR86, an abundant and uncultivated marine bacterial lineage.</title>
        <authorList>
            <person name="Dupont C.L."/>
            <person name="Rusch D.B."/>
            <person name="Yooseph S."/>
            <person name="Lombardo M.J."/>
            <person name="Richter R.A."/>
            <person name="Valas R."/>
            <person name="Novotny M."/>
            <person name="Yee-Greenbaum J."/>
            <person name="Selengut J.D."/>
            <person name="Haft D.H."/>
            <person name="Halpern A.L."/>
            <person name="Lasken R.S."/>
            <person name="Nealson K."/>
            <person name="Friedman R."/>
            <person name="Venter J.C."/>
        </authorList>
    </citation>
    <scope>NUCLEOTIDE SEQUENCE [LARGE SCALE GENOMIC DNA]</scope>
</reference>
<dbReference type="SUPFAM" id="SSF81301">
    <property type="entry name" value="Nucleotidyltransferase"/>
    <property type="match status" value="1"/>
</dbReference>
<dbReference type="GO" id="GO:0042256">
    <property type="term" value="P:cytosolic ribosome assembly"/>
    <property type="evidence" value="ECO:0007669"/>
    <property type="project" value="UniProtKB-UniRule"/>
</dbReference>
<gene>
    <name evidence="2" type="primary">rsfS</name>
    <name evidence="3" type="ORF">NT02SARS_0103</name>
</gene>
<evidence type="ECO:0000256" key="2">
    <source>
        <dbReference type="HAMAP-Rule" id="MF_01477"/>
    </source>
</evidence>
<evidence type="ECO:0000256" key="1">
    <source>
        <dbReference type="ARBA" id="ARBA00010574"/>
    </source>
</evidence>
<protein>
    <recommendedName>
        <fullName evidence="2">Ribosomal silencing factor RsfS</fullName>
    </recommendedName>
</protein>
<comment type="subcellular location">
    <subcellularLocation>
        <location evidence="2">Cytoplasm</location>
    </subcellularLocation>
</comment>
<comment type="subunit">
    <text evidence="2">Interacts with ribosomal protein uL14 (rplN).</text>
</comment>
<keyword evidence="2" id="KW-0963">Cytoplasm</keyword>
<dbReference type="Pfam" id="PF02410">
    <property type="entry name" value="RsfS"/>
    <property type="match status" value="1"/>
</dbReference>
<comment type="function">
    <text evidence="2">Functions as a ribosomal silencing factor. Interacts with ribosomal protein uL14 (rplN), blocking formation of intersubunit bridge B8. Prevents association of the 30S and 50S ribosomal subunits and the formation of functional ribosomes, thus repressing translation.</text>
</comment>
<evidence type="ECO:0000313" key="3">
    <source>
        <dbReference type="EMBL" id="EJP73543.1"/>
    </source>
</evidence>
<proteinExistence type="inferred from homology"/>
<dbReference type="NCBIfam" id="TIGR00090">
    <property type="entry name" value="rsfS_iojap_ybeB"/>
    <property type="match status" value="1"/>
</dbReference>
<organism evidence="3 4">
    <name type="scientific">SAR86 cluster bacterium SAR86B</name>
    <dbReference type="NCBI Taxonomy" id="1123867"/>
    <lineage>
        <taxon>Bacteria</taxon>
        <taxon>Pseudomonadati</taxon>
        <taxon>Pseudomonadota</taxon>
        <taxon>Gammaproteobacteria</taxon>
        <taxon>SAR86 cluster</taxon>
    </lineage>
</organism>
<keyword evidence="2" id="KW-0678">Repressor</keyword>
<dbReference type="InterPro" id="IPR043519">
    <property type="entry name" value="NT_sf"/>
</dbReference>
<sequence length="114" mass="12588">MLDNTLIETSLSSLDSNKAQDILNLDIQKISTYADNIIIASATSSRHAKSLLDKLVLDIKSKDIDIIGIEGKAESGWVLVDCGDLVIHIMQKDIREFYDLEGLWGGDTLVESRP</sequence>
<dbReference type="HOGENOM" id="CLU_092688_6_1_6"/>
<dbReference type="PANTHER" id="PTHR21043">
    <property type="entry name" value="IOJAP SUPERFAMILY ORTHOLOG"/>
    <property type="match status" value="1"/>
</dbReference>
<accession>J5KGD9</accession>
<dbReference type="EMBL" id="JH611165">
    <property type="protein sequence ID" value="EJP73543.1"/>
    <property type="molecule type" value="Genomic_DNA"/>
</dbReference>
<dbReference type="PANTHER" id="PTHR21043:SF0">
    <property type="entry name" value="MITOCHONDRIAL ASSEMBLY OF RIBOSOMAL LARGE SUBUNIT PROTEIN 1"/>
    <property type="match status" value="1"/>
</dbReference>
<dbReference type="Gene3D" id="3.30.460.10">
    <property type="entry name" value="Beta Polymerase, domain 2"/>
    <property type="match status" value="1"/>
</dbReference>
<dbReference type="Proteomes" id="UP000010116">
    <property type="component" value="Unassembled WGS sequence"/>
</dbReference>
<evidence type="ECO:0000313" key="4">
    <source>
        <dbReference type="Proteomes" id="UP000010116"/>
    </source>
</evidence>
<keyword evidence="2" id="KW-0810">Translation regulation</keyword>
<comment type="similarity">
    <text evidence="1 2">Belongs to the Iojap/RsfS family.</text>
</comment>
<dbReference type="GO" id="GO:0043023">
    <property type="term" value="F:ribosomal large subunit binding"/>
    <property type="evidence" value="ECO:0007669"/>
    <property type="project" value="TreeGrafter"/>
</dbReference>
<dbReference type="InterPro" id="IPR004394">
    <property type="entry name" value="Iojap/RsfS/C7orf30"/>
</dbReference>
<dbReference type="GO" id="GO:0017148">
    <property type="term" value="P:negative regulation of translation"/>
    <property type="evidence" value="ECO:0007669"/>
    <property type="project" value="UniProtKB-UniRule"/>
</dbReference>